<evidence type="ECO:0000256" key="1">
    <source>
        <dbReference type="SAM" id="SignalP"/>
    </source>
</evidence>
<feature type="signal peptide" evidence="1">
    <location>
        <begin position="1"/>
        <end position="26"/>
    </location>
</feature>
<gene>
    <name evidence="2" type="ordered locus">LOC_Os03g47169</name>
</gene>
<dbReference type="PANTHER" id="PTHR33985:SF2">
    <property type="entry name" value="EXPRESSED PROTEIN"/>
    <property type="match status" value="1"/>
</dbReference>
<organism evidence="2">
    <name type="scientific">Oryza sativa subsp. japonica</name>
    <name type="common">Rice</name>
    <dbReference type="NCBI Taxonomy" id="39947"/>
    <lineage>
        <taxon>Eukaryota</taxon>
        <taxon>Viridiplantae</taxon>
        <taxon>Streptophyta</taxon>
        <taxon>Embryophyta</taxon>
        <taxon>Tracheophyta</taxon>
        <taxon>Spermatophyta</taxon>
        <taxon>Magnoliopsida</taxon>
        <taxon>Liliopsida</taxon>
        <taxon>Poales</taxon>
        <taxon>Poaceae</taxon>
        <taxon>BOP clade</taxon>
        <taxon>Oryzoideae</taxon>
        <taxon>Oryzeae</taxon>
        <taxon>Oryzinae</taxon>
        <taxon>Oryza</taxon>
        <taxon>Oryza sativa</taxon>
    </lineage>
</organism>
<keyword evidence="1" id="KW-0732">Signal</keyword>
<dbReference type="EMBL" id="DP000009">
    <property type="protein sequence ID" value="ABF98156.1"/>
    <property type="molecule type" value="Genomic_DNA"/>
</dbReference>
<feature type="chain" id="PRO_5004179733" evidence="1">
    <location>
        <begin position="27"/>
        <end position="358"/>
    </location>
</feature>
<reference evidence="2" key="1">
    <citation type="journal article" date="2005" name="Genome Res.">
        <title>Sequence, annotation, and analysis of synteny between rice chromosome 3 and diverged grass species.</title>
        <authorList>
            <consortium name="Rice Chromosome 3 Sequencing Consortium"/>
            <person name="Buell C.R."/>
            <person name="Yuan Q."/>
            <person name="Ouyang S."/>
            <person name="Liu J."/>
            <person name="Zhu W."/>
            <person name="Wang A."/>
            <person name="Maiti R."/>
            <person name="Haas B."/>
            <person name="Wortman J."/>
            <person name="Pertea M."/>
            <person name="Jones K.M."/>
            <person name="Kim M."/>
            <person name="Overton L."/>
            <person name="Tsitrin T."/>
            <person name="Fadrosh D."/>
            <person name="Bera J."/>
            <person name="Weaver B."/>
            <person name="Jin S."/>
            <person name="Johri S."/>
            <person name="Reardon M."/>
            <person name="Webb K."/>
            <person name="Hill J."/>
            <person name="Moffat K."/>
            <person name="Tallon L."/>
            <person name="Van Aken S."/>
            <person name="Lewis M."/>
            <person name="Utterback T."/>
            <person name="Feldblyum T."/>
            <person name="Zismann V."/>
            <person name="Iobst S."/>
            <person name="Hsiao J."/>
            <person name="de Vazeille A.R."/>
            <person name="Salzberg S.L."/>
            <person name="White O."/>
            <person name="Fraser C."/>
            <person name="Yu Y."/>
            <person name="Kim H."/>
            <person name="Rambo T."/>
            <person name="Currie J."/>
            <person name="Collura K."/>
            <person name="Kernodle-Thompson S."/>
            <person name="Wei F."/>
            <person name="Kudrna K."/>
            <person name="Ammiraju J.S."/>
            <person name="Luo M."/>
            <person name="Goicoechea J.L."/>
            <person name="Wing R.A."/>
            <person name="Henry D."/>
            <person name="Oates R."/>
            <person name="Palmer M."/>
            <person name="Pries G."/>
            <person name="Saski C."/>
            <person name="Simmons J."/>
            <person name="Soderlund C."/>
            <person name="Nelson W."/>
            <person name="de la Bastide M."/>
            <person name="Spiegel L."/>
            <person name="Nascimento L."/>
            <person name="Huang E."/>
            <person name="Preston R."/>
            <person name="Zutavern T."/>
            <person name="Palmer L."/>
            <person name="O'Shaughnessy A."/>
            <person name="Dike S."/>
            <person name="McCombie W.R."/>
            <person name="Minx P."/>
            <person name="Cordum H."/>
            <person name="Wilson R."/>
            <person name="Jin W."/>
            <person name="Lee H.R."/>
            <person name="Jiang J."/>
            <person name="Jackson S."/>
        </authorList>
    </citation>
    <scope>NUCLEOTIDE SEQUENCE [LARGE SCALE GENOMIC DNA]</scope>
</reference>
<proteinExistence type="predicted"/>
<dbReference type="PANTHER" id="PTHR33985">
    <property type="entry name" value="OS02G0491300 PROTEIN-RELATED"/>
    <property type="match status" value="1"/>
</dbReference>
<protein>
    <submittedName>
        <fullName evidence="2">Uncharacterized protein</fullName>
    </submittedName>
</protein>
<sequence>MVGPHVSCSPLLFFFLLSLPNPHLSSLRLSPLLSPGDGEVAARGGQRPAGEEEAVRSGGGRALAVVGGRGIGDGRWLWLRRSRSLHVLDPFAAAAAAAAAEALSGEAAIAARHGGIMAGAMVMPSLGVRMYDLTDQHIEAALTNLIAGLESEYKFEVNPVLIKVILGVAMSVDEVQDCVSQLISCKGYFGRGGCCGKDRLRAFSSCCIESEALETVECLIKSTMNELSEPVDRDPVIFVLEEPAAATATTTMTLPLPRYRHVASPPPPVHAGVAGLGDEQQLEQLARVLSSLGTNEMAFAAPLLANSALLAVWTGSITVFAAPDVFLRSSCTMCSRCHVLLEHIALGERRKNRKGEFY</sequence>
<evidence type="ECO:0000313" key="2">
    <source>
        <dbReference type="EMBL" id="ABF98156.1"/>
    </source>
</evidence>
<name>Q10FA6_ORYSJ</name>
<dbReference type="AlphaFoldDB" id="Q10FA6"/>
<dbReference type="InterPro" id="IPR052806">
    <property type="entry name" value="Fasciclin-like_AGP"/>
</dbReference>
<accession>Q10FA6</accession>
<reference evidence="2" key="2">
    <citation type="submission" date="2006-06" db="EMBL/GenBank/DDBJ databases">
        <authorList>
            <person name="Buell R."/>
            <person name="Wing R.A."/>
            <person name="McCombie W.A."/>
            <person name="Ouyang S."/>
        </authorList>
    </citation>
    <scope>NUCLEOTIDE SEQUENCE</scope>
</reference>